<keyword evidence="1" id="KW-0732">Signal</keyword>
<reference evidence="2" key="1">
    <citation type="submission" date="2022-11" db="EMBL/GenBank/DDBJ databases">
        <authorList>
            <person name="Scott C."/>
            <person name="Bruce N."/>
        </authorList>
    </citation>
    <scope>NUCLEOTIDE SEQUENCE</scope>
</reference>
<name>A0A9P1H5U3_9PEZI</name>
<feature type="chain" id="PRO_5040145475" evidence="1">
    <location>
        <begin position="25"/>
        <end position="140"/>
    </location>
</feature>
<feature type="signal peptide" evidence="1">
    <location>
        <begin position="1"/>
        <end position="24"/>
    </location>
</feature>
<comment type="caution">
    <text evidence="2">The sequence shown here is derived from an EMBL/GenBank/DDBJ whole genome shotgun (WGS) entry which is preliminary data.</text>
</comment>
<sequence length="140" mass="15131">MHVPSTFTIVPALVLALFAATGHAAPATAPACSAVDNRFPVVTFQSWVTECGDKSGHTMGTNLVYPSHVDTCLPLNNEIRALDLQDVAEGCRITAYRSPVCDDYPSEGMTRETVGCLWAGNQEFHSYKLTCNKLPLQSEA</sequence>
<evidence type="ECO:0000313" key="3">
    <source>
        <dbReference type="Proteomes" id="UP000838763"/>
    </source>
</evidence>
<dbReference type="EMBL" id="CALLCH030000013">
    <property type="protein sequence ID" value="CAI4215836.1"/>
    <property type="molecule type" value="Genomic_DNA"/>
</dbReference>
<organism evidence="2 3">
    <name type="scientific">Parascedosporium putredinis</name>
    <dbReference type="NCBI Taxonomy" id="1442378"/>
    <lineage>
        <taxon>Eukaryota</taxon>
        <taxon>Fungi</taxon>
        <taxon>Dikarya</taxon>
        <taxon>Ascomycota</taxon>
        <taxon>Pezizomycotina</taxon>
        <taxon>Sordariomycetes</taxon>
        <taxon>Hypocreomycetidae</taxon>
        <taxon>Microascales</taxon>
        <taxon>Microascaceae</taxon>
        <taxon>Parascedosporium</taxon>
    </lineage>
</organism>
<evidence type="ECO:0000256" key="1">
    <source>
        <dbReference type="SAM" id="SignalP"/>
    </source>
</evidence>
<gene>
    <name evidence="2" type="ORF">PPNO1_LOCUS5512</name>
</gene>
<proteinExistence type="predicted"/>
<dbReference type="OrthoDB" id="4730436at2759"/>
<protein>
    <submittedName>
        <fullName evidence="2">Uncharacterized protein</fullName>
    </submittedName>
</protein>
<keyword evidence="3" id="KW-1185">Reference proteome</keyword>
<dbReference type="AlphaFoldDB" id="A0A9P1H5U3"/>
<dbReference type="Proteomes" id="UP000838763">
    <property type="component" value="Unassembled WGS sequence"/>
</dbReference>
<evidence type="ECO:0000313" key="2">
    <source>
        <dbReference type="EMBL" id="CAI4215836.1"/>
    </source>
</evidence>
<accession>A0A9P1H5U3</accession>